<evidence type="ECO:0000313" key="2">
    <source>
        <dbReference type="EMBL" id="PPH77763.1"/>
    </source>
</evidence>
<comment type="caution">
    <text evidence="1">The sequence shown here is derived from an EMBL/GenBank/DDBJ whole genome shotgun (WGS) entry which is preliminary data.</text>
</comment>
<gene>
    <name evidence="1" type="ORF">C5C04_06440</name>
    <name evidence="2" type="ORF">C5C40_06115</name>
</gene>
<dbReference type="AlphaFoldDB" id="A0ABD6W9C0"/>
<proteinExistence type="predicted"/>
<dbReference type="Proteomes" id="UP000237881">
    <property type="component" value="Unassembled WGS sequence"/>
</dbReference>
<dbReference type="EMBL" id="PSVT01000009">
    <property type="protein sequence ID" value="PPH77763.1"/>
    <property type="molecule type" value="Genomic_DNA"/>
</dbReference>
<sequence length="147" mass="15737">MVGRMHVAGIDQALLETCTEASDTPIRRTMSATVRRSASSELLAREVLIHGPVSRRARPPRPPDIRTDALSFAGVKITGTEVLAVRTDLRARIELDLVRLLPSTRPADVIAVIVSVVDELGGASAFAGLGVTAIQRLLPRIALRIAT</sequence>
<dbReference type="Proteomes" id="UP000239698">
    <property type="component" value="Unassembled WGS sequence"/>
</dbReference>
<evidence type="ECO:0000313" key="3">
    <source>
        <dbReference type="Proteomes" id="UP000237881"/>
    </source>
</evidence>
<organism evidence="1 3">
    <name type="scientific">Rathayibacter rathayi</name>
    <name type="common">Corynebacterium rathayi</name>
    <dbReference type="NCBI Taxonomy" id="33887"/>
    <lineage>
        <taxon>Bacteria</taxon>
        <taxon>Bacillati</taxon>
        <taxon>Actinomycetota</taxon>
        <taxon>Actinomycetes</taxon>
        <taxon>Micrococcales</taxon>
        <taxon>Microbacteriaceae</taxon>
        <taxon>Rathayibacter</taxon>
    </lineage>
</organism>
<keyword evidence="4" id="KW-1185">Reference proteome</keyword>
<accession>A0ABD6W9C0</accession>
<evidence type="ECO:0000313" key="4">
    <source>
        <dbReference type="Proteomes" id="UP000239698"/>
    </source>
</evidence>
<name>A0ABD6W9C0_RATRA</name>
<protein>
    <submittedName>
        <fullName evidence="1">Uncharacterized protein</fullName>
    </submittedName>
</protein>
<evidence type="ECO:0000313" key="1">
    <source>
        <dbReference type="EMBL" id="PPF14589.1"/>
    </source>
</evidence>
<reference evidence="3 4" key="1">
    <citation type="submission" date="2018-02" db="EMBL/GenBank/DDBJ databases">
        <title>Bacteriophage NCPPB3778 and a type I-E CRISPR drive the evolution of the US Biological Select Agent, Rathayibacter toxicus.</title>
        <authorList>
            <person name="Davis E.W.II."/>
            <person name="Tabima J.F."/>
            <person name="Weisberg A.J."/>
            <person name="Lopes L.D."/>
            <person name="Wiseman M.S."/>
            <person name="Wiseman M.S."/>
            <person name="Pupko T."/>
            <person name="Belcher M.S."/>
            <person name="Sechler A.J."/>
            <person name="Tancos M.A."/>
            <person name="Schroeder B.K."/>
            <person name="Murray T.D."/>
            <person name="Luster D.G."/>
            <person name="Schneider W.L."/>
            <person name="Rogers E."/>
            <person name="Andreote F.D."/>
            <person name="Grunwald N.J."/>
            <person name="Putnam M.L."/>
            <person name="Chang J.H."/>
        </authorList>
    </citation>
    <scope>NUCLEOTIDE SEQUENCE [LARGE SCALE GENOMIC DNA]</scope>
    <source>
        <strain evidence="2 4">AY1D6</strain>
        <strain evidence="1 3">AY1I9</strain>
    </source>
</reference>
<dbReference type="EMBL" id="PSUL01000010">
    <property type="protein sequence ID" value="PPF14589.1"/>
    <property type="molecule type" value="Genomic_DNA"/>
</dbReference>